<evidence type="ECO:0000256" key="1">
    <source>
        <dbReference type="SAM" id="MobiDB-lite"/>
    </source>
</evidence>
<dbReference type="EMBL" id="JBHLZU010000010">
    <property type="protein sequence ID" value="MFB9904707.1"/>
    <property type="molecule type" value="Genomic_DNA"/>
</dbReference>
<dbReference type="RefSeq" id="WP_377851909.1">
    <property type="nucleotide sequence ID" value="NZ_JBHLZU010000010.1"/>
</dbReference>
<proteinExistence type="predicted"/>
<feature type="compositionally biased region" description="Basic and acidic residues" evidence="1">
    <location>
        <begin position="28"/>
        <end position="37"/>
    </location>
</feature>
<feature type="chain" id="PRO_5047144890" evidence="2">
    <location>
        <begin position="22"/>
        <end position="197"/>
    </location>
</feature>
<keyword evidence="4" id="KW-1185">Reference proteome</keyword>
<feature type="region of interest" description="Disordered" evidence="1">
    <location>
        <begin position="26"/>
        <end position="53"/>
    </location>
</feature>
<gene>
    <name evidence="3" type="ORF">ACFFQA_12265</name>
</gene>
<evidence type="ECO:0000256" key="2">
    <source>
        <dbReference type="SAM" id="SignalP"/>
    </source>
</evidence>
<feature type="signal peptide" evidence="2">
    <location>
        <begin position="1"/>
        <end position="21"/>
    </location>
</feature>
<dbReference type="Proteomes" id="UP001589693">
    <property type="component" value="Unassembled WGS sequence"/>
</dbReference>
<accession>A0ABV5ZUY4</accession>
<evidence type="ECO:0000313" key="4">
    <source>
        <dbReference type="Proteomes" id="UP001589693"/>
    </source>
</evidence>
<organism evidence="3 4">
    <name type="scientific">Allokutzneria oryzae</name>
    <dbReference type="NCBI Taxonomy" id="1378989"/>
    <lineage>
        <taxon>Bacteria</taxon>
        <taxon>Bacillati</taxon>
        <taxon>Actinomycetota</taxon>
        <taxon>Actinomycetes</taxon>
        <taxon>Pseudonocardiales</taxon>
        <taxon>Pseudonocardiaceae</taxon>
        <taxon>Allokutzneria</taxon>
    </lineage>
</organism>
<dbReference type="PROSITE" id="PS51257">
    <property type="entry name" value="PROKAR_LIPOPROTEIN"/>
    <property type="match status" value="1"/>
</dbReference>
<reference evidence="3 4" key="1">
    <citation type="submission" date="2024-09" db="EMBL/GenBank/DDBJ databases">
        <authorList>
            <person name="Sun Q."/>
            <person name="Mori K."/>
        </authorList>
    </citation>
    <scope>NUCLEOTIDE SEQUENCE [LARGE SCALE GENOMIC DNA]</scope>
    <source>
        <strain evidence="3 4">TBRC 7907</strain>
    </source>
</reference>
<evidence type="ECO:0000313" key="3">
    <source>
        <dbReference type="EMBL" id="MFB9904707.1"/>
    </source>
</evidence>
<dbReference type="InterPro" id="IPR024520">
    <property type="entry name" value="DUF3558"/>
</dbReference>
<keyword evidence="2" id="KW-0732">Signal</keyword>
<sequence>MRTAGLLTVFLVAALTTGCTSAPAISAHEQRRTRVDEPLPTTTPITLPPRPRELRLDKADPCKLLTAAQRKDLGMDRPPQAGRNPNMGNAKVCDFRDSTRALAVRIGLVTEQGVEVWLDETAQADATQTQVAGFPALVVRTAAQTGFCNVDVDVAAGQFLDVQFGNSGNAHPPSLEQMCSRAQEVAQAAMSTLISAK</sequence>
<protein>
    <submittedName>
        <fullName evidence="3">DUF3558 domain-containing protein</fullName>
    </submittedName>
</protein>
<dbReference type="Pfam" id="PF12079">
    <property type="entry name" value="DUF3558"/>
    <property type="match status" value="1"/>
</dbReference>
<comment type="caution">
    <text evidence="3">The sequence shown here is derived from an EMBL/GenBank/DDBJ whole genome shotgun (WGS) entry which is preliminary data.</text>
</comment>
<name>A0ABV5ZUY4_9PSEU</name>